<dbReference type="InterPro" id="IPR001503">
    <property type="entry name" value="Glyco_trans_10"/>
</dbReference>
<comment type="similarity">
    <text evidence="2 5">Belongs to the glycosyltransferase 10 family.</text>
</comment>
<proteinExistence type="inferred from homology"/>
<dbReference type="SUPFAM" id="SSF53756">
    <property type="entry name" value="UDP-Glycosyltransferase/glycogen phosphorylase"/>
    <property type="match status" value="1"/>
</dbReference>
<evidence type="ECO:0000256" key="5">
    <source>
        <dbReference type="RuleBase" id="RU003832"/>
    </source>
</evidence>
<dbReference type="GO" id="GO:0032580">
    <property type="term" value="C:Golgi cisterna membrane"/>
    <property type="evidence" value="ECO:0007669"/>
    <property type="project" value="UniProtKB-SubCell"/>
</dbReference>
<comment type="subcellular location">
    <subcellularLocation>
        <location evidence="5">Golgi apparatus</location>
        <location evidence="5">Golgi stack membrane</location>
        <topology evidence="5">Single-pass type II membrane protein</topology>
    </subcellularLocation>
</comment>
<dbReference type="PANTHER" id="PTHR11929:SF194">
    <property type="entry name" value="ALPHA-(1,3)-FUCOSYLTRANSFERASE 10"/>
    <property type="match status" value="1"/>
</dbReference>
<evidence type="ECO:0000313" key="7">
    <source>
        <dbReference type="EMBL" id="GFH10376.1"/>
    </source>
</evidence>
<dbReference type="AlphaFoldDB" id="A0A699YTU2"/>
<keyword evidence="5" id="KW-0812">Transmembrane</keyword>
<dbReference type="Pfam" id="PF00852">
    <property type="entry name" value="Glyco_transf_10"/>
    <property type="match status" value="1"/>
</dbReference>
<accession>A0A699YTU2</accession>
<dbReference type="GO" id="GO:0046920">
    <property type="term" value="F:alpha-(1-&gt;3)-fucosyltransferase activity"/>
    <property type="evidence" value="ECO:0007669"/>
    <property type="project" value="TreeGrafter"/>
</dbReference>
<evidence type="ECO:0000259" key="6">
    <source>
        <dbReference type="Pfam" id="PF00852"/>
    </source>
</evidence>
<keyword evidence="8" id="KW-1185">Reference proteome</keyword>
<keyword evidence="4 5" id="KW-0808">Transferase</keyword>
<evidence type="ECO:0000313" key="8">
    <source>
        <dbReference type="Proteomes" id="UP000485058"/>
    </source>
</evidence>
<comment type="caution">
    <text evidence="7">The sequence shown here is derived from an EMBL/GenBank/DDBJ whole genome shotgun (WGS) entry which is preliminary data.</text>
</comment>
<feature type="domain" description="Fucosyltransferase C-terminal" evidence="6">
    <location>
        <begin position="56"/>
        <end position="221"/>
    </location>
</feature>
<evidence type="ECO:0000256" key="2">
    <source>
        <dbReference type="ARBA" id="ARBA00008919"/>
    </source>
</evidence>
<dbReference type="InterPro" id="IPR055270">
    <property type="entry name" value="Glyco_tran_10_C"/>
</dbReference>
<keyword evidence="5" id="KW-0333">Golgi apparatus</keyword>
<organism evidence="7 8">
    <name type="scientific">Haematococcus lacustris</name>
    <name type="common">Green alga</name>
    <name type="synonym">Haematococcus pluvialis</name>
    <dbReference type="NCBI Taxonomy" id="44745"/>
    <lineage>
        <taxon>Eukaryota</taxon>
        <taxon>Viridiplantae</taxon>
        <taxon>Chlorophyta</taxon>
        <taxon>core chlorophytes</taxon>
        <taxon>Chlorophyceae</taxon>
        <taxon>CS clade</taxon>
        <taxon>Chlamydomonadales</taxon>
        <taxon>Haematococcaceae</taxon>
        <taxon>Haematococcus</taxon>
    </lineage>
</organism>
<evidence type="ECO:0000256" key="3">
    <source>
        <dbReference type="ARBA" id="ARBA00022676"/>
    </source>
</evidence>
<reference evidence="7 8" key="1">
    <citation type="submission" date="2020-02" db="EMBL/GenBank/DDBJ databases">
        <title>Draft genome sequence of Haematococcus lacustris strain NIES-144.</title>
        <authorList>
            <person name="Morimoto D."/>
            <person name="Nakagawa S."/>
            <person name="Yoshida T."/>
            <person name="Sawayama S."/>
        </authorList>
    </citation>
    <scope>NUCLEOTIDE SEQUENCE [LARGE SCALE GENOMIC DNA]</scope>
    <source>
        <strain evidence="7 8">NIES-144</strain>
    </source>
</reference>
<keyword evidence="5" id="KW-0472">Membrane</keyword>
<dbReference type="InterPro" id="IPR038577">
    <property type="entry name" value="GT10-like_C_sf"/>
</dbReference>
<sequence length="305" mass="34954">MSMESSYFYACLDDMNYMDQFDIEMTYRRCSHVPVPYFQGDYAWVQNVLFGDPVPWEDKLDAVAYINSNCGAATQRDALAQAILDDKRLEMHAWGACKRNRTPPGGRGNKYEIFRRYKFCITMENSERQDYVTEKLYQGLEAGCLPIYLGTPHVLDVAPTAESVLDFSHFDRNATRLIEHMLSLARNKTAYMRTMKTLATSGDEVPHTQCQLCQLLMRQRIAPQQLLKTHCLHNETWMAASRVGGSSWANTSQGLLQALQHRKWLKNTVWNPTRWAPVGQPRTSAPPGPAGRRLASSQKLYYRLQ</sequence>
<dbReference type="UniPathway" id="UPA00378"/>
<name>A0A699YTU2_HAELA</name>
<dbReference type="Gene3D" id="3.40.50.11660">
    <property type="entry name" value="Glycosyl transferase family 10, C-terminal domain"/>
    <property type="match status" value="1"/>
</dbReference>
<protein>
    <recommendedName>
        <fullName evidence="5">Fucosyltransferase</fullName>
        <ecNumber evidence="5">2.4.1.-</ecNumber>
    </recommendedName>
</protein>
<dbReference type="EC" id="2.4.1.-" evidence="5"/>
<dbReference type="Proteomes" id="UP000485058">
    <property type="component" value="Unassembled WGS sequence"/>
</dbReference>
<evidence type="ECO:0000256" key="1">
    <source>
        <dbReference type="ARBA" id="ARBA00004922"/>
    </source>
</evidence>
<evidence type="ECO:0000256" key="4">
    <source>
        <dbReference type="ARBA" id="ARBA00022679"/>
    </source>
</evidence>
<keyword evidence="3 5" id="KW-0328">Glycosyltransferase</keyword>
<dbReference type="PANTHER" id="PTHR11929">
    <property type="entry name" value="ALPHA- 1,3 -FUCOSYLTRANSFERASE"/>
    <property type="match status" value="1"/>
</dbReference>
<gene>
    <name evidence="7" type="ORF">HaLaN_05678</name>
</gene>
<comment type="pathway">
    <text evidence="1">Protein modification; protein glycosylation.</text>
</comment>
<feature type="non-terminal residue" evidence="7">
    <location>
        <position position="1"/>
    </location>
</feature>
<dbReference type="EMBL" id="BLLF01000310">
    <property type="protein sequence ID" value="GFH10376.1"/>
    <property type="molecule type" value="Genomic_DNA"/>
</dbReference>